<keyword evidence="3" id="KW-1185">Reference proteome</keyword>
<feature type="compositionally biased region" description="Basic and acidic residues" evidence="1">
    <location>
        <begin position="42"/>
        <end position="60"/>
    </location>
</feature>
<evidence type="ECO:0000256" key="1">
    <source>
        <dbReference type="SAM" id="MobiDB-lite"/>
    </source>
</evidence>
<evidence type="ECO:0000313" key="2">
    <source>
        <dbReference type="EMBL" id="MFC3293274.1"/>
    </source>
</evidence>
<proteinExistence type="predicted"/>
<sequence length="73" mass="7973">MLKDAIVIREVVSKDSSIKSYEVYDSDTGSSLGNYDSLERAEAERRHMQSSDAAAKKGEADMDPSQDNDPSSS</sequence>
<accession>A0ABV7M5X1</accession>
<comment type="caution">
    <text evidence="2">The sequence shown here is derived from an EMBL/GenBank/DDBJ whole genome shotgun (WGS) entry which is preliminary data.</text>
</comment>
<dbReference type="EMBL" id="JBHRUH010000031">
    <property type="protein sequence ID" value="MFC3293274.1"/>
    <property type="molecule type" value="Genomic_DNA"/>
</dbReference>
<dbReference type="RefSeq" id="WP_019017543.1">
    <property type="nucleotide sequence ID" value="NZ_BMXD01000001.1"/>
</dbReference>
<reference evidence="3" key="1">
    <citation type="journal article" date="2019" name="Int. J. Syst. Evol. Microbiol.">
        <title>The Global Catalogue of Microorganisms (GCM) 10K type strain sequencing project: providing services to taxonomists for standard genome sequencing and annotation.</title>
        <authorList>
            <consortium name="The Broad Institute Genomics Platform"/>
            <consortium name="The Broad Institute Genome Sequencing Center for Infectious Disease"/>
            <person name="Wu L."/>
            <person name="Ma J."/>
        </authorList>
    </citation>
    <scope>NUCLEOTIDE SEQUENCE [LARGE SCALE GENOMIC DNA]</scope>
    <source>
        <strain evidence="3">KCTC 12847</strain>
    </source>
</reference>
<name>A0ABV7M5X1_9GAMM</name>
<protein>
    <submittedName>
        <fullName evidence="2">Uncharacterized protein</fullName>
    </submittedName>
</protein>
<feature type="region of interest" description="Disordered" evidence="1">
    <location>
        <begin position="42"/>
        <end position="73"/>
    </location>
</feature>
<dbReference type="Proteomes" id="UP001595640">
    <property type="component" value="Unassembled WGS sequence"/>
</dbReference>
<gene>
    <name evidence="2" type="ORF">ACFOEI_14550</name>
</gene>
<organism evidence="2 3">
    <name type="scientific">Modicisalibacter luteus</name>
    <dbReference type="NCBI Taxonomy" id="453962"/>
    <lineage>
        <taxon>Bacteria</taxon>
        <taxon>Pseudomonadati</taxon>
        <taxon>Pseudomonadota</taxon>
        <taxon>Gammaproteobacteria</taxon>
        <taxon>Oceanospirillales</taxon>
        <taxon>Halomonadaceae</taxon>
        <taxon>Modicisalibacter</taxon>
    </lineage>
</organism>
<evidence type="ECO:0000313" key="3">
    <source>
        <dbReference type="Proteomes" id="UP001595640"/>
    </source>
</evidence>